<dbReference type="AlphaFoldDB" id="A0A3L8DMT5"/>
<dbReference type="EMBL" id="QOIP01000006">
    <property type="protein sequence ID" value="RLU21744.1"/>
    <property type="molecule type" value="Genomic_DNA"/>
</dbReference>
<name>A0A3L8DMT5_OOCBI</name>
<dbReference type="InterPro" id="IPR055469">
    <property type="entry name" value="DUF7041"/>
</dbReference>
<evidence type="ECO:0000313" key="3">
    <source>
        <dbReference type="EMBL" id="RLU21744.1"/>
    </source>
</evidence>
<reference evidence="3" key="1">
    <citation type="journal article" date="2018" name="Genome Res.">
        <title>The genomic architecture and molecular evolution of ant odorant receptors.</title>
        <authorList>
            <person name="McKenzie S.K."/>
            <person name="Kronauer D.J.C."/>
        </authorList>
    </citation>
    <scope>NUCLEOTIDE SEQUENCE [LARGE SCALE GENOMIC DNA]</scope>
    <source>
        <strain evidence="3">Clonal line C1</strain>
    </source>
</reference>
<evidence type="ECO:0000259" key="2">
    <source>
        <dbReference type="Pfam" id="PF23055"/>
    </source>
</evidence>
<dbReference type="OrthoDB" id="6621317at2759"/>
<feature type="domain" description="DUF7041" evidence="2">
    <location>
        <begin position="59"/>
        <end position="141"/>
    </location>
</feature>
<reference evidence="3" key="2">
    <citation type="submission" date="2018-07" db="EMBL/GenBank/DDBJ databases">
        <authorList>
            <person name="Mckenzie S.K."/>
            <person name="Kronauer D.J.C."/>
        </authorList>
    </citation>
    <scope>NUCLEOTIDE SEQUENCE</scope>
    <source>
        <strain evidence="3">Clonal line C1</strain>
    </source>
</reference>
<protein>
    <recommendedName>
        <fullName evidence="2">DUF7041 domain-containing protein</fullName>
    </recommendedName>
</protein>
<sequence>MAVHHSPIRGTEADVSTDHLASGGSPLVEAGSVPAQTRSLRSAGRLQETFVAEFRNVRLPTFWKKRPALWFIQLESEFTAYRVHSDDIKFSAIIRHLDEETMTAVADALESPPASDKYTHLKSVLIERFTDSQEKQLRKLLLGIELGEKKPSVLLREMRTLSGANATDGLLRTLWIQRLPERIQELLTMFDEASLTKLADCADKAWEHSTHSVATTLNVTPSDNALQTLTQQVQELIKSVTALQTRDRDESSKWKLSRSRQRSTNRSKTPQRGGECYYHRRFGNKARKCEPLCSAQPAIADAANKGNE</sequence>
<feature type="region of interest" description="Disordered" evidence="1">
    <location>
        <begin position="248"/>
        <end position="276"/>
    </location>
</feature>
<dbReference type="Proteomes" id="UP000279307">
    <property type="component" value="Chromosome 6"/>
</dbReference>
<feature type="compositionally biased region" description="Basic residues" evidence="1">
    <location>
        <begin position="255"/>
        <end position="265"/>
    </location>
</feature>
<organism evidence="3">
    <name type="scientific">Ooceraea biroi</name>
    <name type="common">Clonal raider ant</name>
    <name type="synonym">Cerapachys biroi</name>
    <dbReference type="NCBI Taxonomy" id="2015173"/>
    <lineage>
        <taxon>Eukaryota</taxon>
        <taxon>Metazoa</taxon>
        <taxon>Ecdysozoa</taxon>
        <taxon>Arthropoda</taxon>
        <taxon>Hexapoda</taxon>
        <taxon>Insecta</taxon>
        <taxon>Pterygota</taxon>
        <taxon>Neoptera</taxon>
        <taxon>Endopterygota</taxon>
        <taxon>Hymenoptera</taxon>
        <taxon>Apocrita</taxon>
        <taxon>Aculeata</taxon>
        <taxon>Formicoidea</taxon>
        <taxon>Formicidae</taxon>
        <taxon>Dorylinae</taxon>
        <taxon>Ooceraea</taxon>
    </lineage>
</organism>
<comment type="caution">
    <text evidence="3">The sequence shown here is derived from an EMBL/GenBank/DDBJ whole genome shotgun (WGS) entry which is preliminary data.</text>
</comment>
<proteinExistence type="predicted"/>
<dbReference type="Pfam" id="PF23055">
    <property type="entry name" value="DUF7041"/>
    <property type="match status" value="1"/>
</dbReference>
<dbReference type="PANTHER" id="PTHR33327:SF3">
    <property type="entry name" value="RNA-DIRECTED DNA POLYMERASE"/>
    <property type="match status" value="1"/>
</dbReference>
<evidence type="ECO:0000256" key="1">
    <source>
        <dbReference type="SAM" id="MobiDB-lite"/>
    </source>
</evidence>
<feature type="region of interest" description="Disordered" evidence="1">
    <location>
        <begin position="1"/>
        <end position="34"/>
    </location>
</feature>
<dbReference type="PANTHER" id="PTHR33327">
    <property type="entry name" value="ENDONUCLEASE"/>
    <property type="match status" value="1"/>
</dbReference>
<accession>A0A3L8DMT5</accession>
<gene>
    <name evidence="3" type="ORF">DMN91_006120</name>
</gene>